<sequence>MSSDHRQAGACDSYADSYGFYLVFEKHDGGTGIVRDPNGSASGCGLGPPGLATPAIARYYVCSDRGSSAHICRPWKTS</sequence>
<evidence type="ECO:0000313" key="1">
    <source>
        <dbReference type="EMBL" id="GAA3650284.1"/>
    </source>
</evidence>
<dbReference type="EMBL" id="BAAAZP010000016">
    <property type="protein sequence ID" value="GAA3650284.1"/>
    <property type="molecule type" value="Genomic_DNA"/>
</dbReference>
<name>A0ABP7B784_9ACTN</name>
<keyword evidence="2" id="KW-1185">Reference proteome</keyword>
<comment type="caution">
    <text evidence="1">The sequence shown here is derived from an EMBL/GenBank/DDBJ whole genome shotgun (WGS) entry which is preliminary data.</text>
</comment>
<organism evidence="1 2">
    <name type="scientific">Nonomuraea antimicrobica</name>
    <dbReference type="NCBI Taxonomy" id="561173"/>
    <lineage>
        <taxon>Bacteria</taxon>
        <taxon>Bacillati</taxon>
        <taxon>Actinomycetota</taxon>
        <taxon>Actinomycetes</taxon>
        <taxon>Streptosporangiales</taxon>
        <taxon>Streptosporangiaceae</taxon>
        <taxon>Nonomuraea</taxon>
    </lineage>
</organism>
<dbReference type="RefSeq" id="WP_344873668.1">
    <property type="nucleotide sequence ID" value="NZ_BAAAZP010000016.1"/>
</dbReference>
<accession>A0ABP7B784</accession>
<reference evidence="2" key="1">
    <citation type="journal article" date="2019" name="Int. J. Syst. Evol. Microbiol.">
        <title>The Global Catalogue of Microorganisms (GCM) 10K type strain sequencing project: providing services to taxonomists for standard genome sequencing and annotation.</title>
        <authorList>
            <consortium name="The Broad Institute Genomics Platform"/>
            <consortium name="The Broad Institute Genome Sequencing Center for Infectious Disease"/>
            <person name="Wu L."/>
            <person name="Ma J."/>
        </authorList>
    </citation>
    <scope>NUCLEOTIDE SEQUENCE [LARGE SCALE GENOMIC DNA]</scope>
    <source>
        <strain evidence="2">JCM 16904</strain>
    </source>
</reference>
<protein>
    <submittedName>
        <fullName evidence="1">Uncharacterized protein</fullName>
    </submittedName>
</protein>
<gene>
    <name evidence="1" type="ORF">GCM10022224_011340</name>
</gene>
<evidence type="ECO:0000313" key="2">
    <source>
        <dbReference type="Proteomes" id="UP001500902"/>
    </source>
</evidence>
<dbReference type="Proteomes" id="UP001500902">
    <property type="component" value="Unassembled WGS sequence"/>
</dbReference>
<proteinExistence type="predicted"/>